<comment type="similarity">
    <text evidence="9">Belongs to the pannexin family.</text>
</comment>
<evidence type="ECO:0000256" key="3">
    <source>
        <dbReference type="ARBA" id="ARBA00022475"/>
    </source>
</evidence>
<dbReference type="Pfam" id="PF00876">
    <property type="entry name" value="Innexin"/>
    <property type="match status" value="1"/>
</dbReference>
<evidence type="ECO:0000256" key="6">
    <source>
        <dbReference type="ARBA" id="ARBA00023065"/>
    </source>
</evidence>
<dbReference type="GO" id="GO:0005921">
    <property type="term" value="C:gap junction"/>
    <property type="evidence" value="ECO:0007669"/>
    <property type="project" value="UniProtKB-UniRule"/>
</dbReference>
<evidence type="ECO:0000256" key="8">
    <source>
        <dbReference type="ARBA" id="ARBA00023303"/>
    </source>
</evidence>
<dbReference type="PRINTS" id="PR01262">
    <property type="entry name" value="INNEXIN"/>
</dbReference>
<proteinExistence type="inferred from homology"/>
<evidence type="ECO:0000256" key="5">
    <source>
        <dbReference type="ARBA" id="ARBA00022989"/>
    </source>
</evidence>
<evidence type="ECO:0000256" key="2">
    <source>
        <dbReference type="ARBA" id="ARBA00022448"/>
    </source>
</evidence>
<sequence>MSALILKAANEFSTLFLGTSRSDDSTGDRLSYRYTCAILVAFAIIVSNREFNQKRIQCWVPAFFTGNYEEYTNNVCWVRNTYYVDENSQIPDDSQTRHDNSIRYYQWIPFILLVQAFFFFLPYVLWRALSQRSGVDVRDIVEAAALYKKSSDEKARDRLMRFIISAIDQYVDDPRRQSESRIDNPFTKVLLILCPPVGRYMGDYLRNLFLFIKVIYLLNVLVQIALLSVLLGHPFYSLGFEVLKILYEGKGWDYTSRYFPKVTFCIHCDKEHNDRLLRILSRDESTIDPTYIPNDGKKIHHYSRLYPVPERFLVNKLTLFDYFNDEYLEADGVFILRIIGTNASDFVSTRIIHELYERCCAKRFTPNPVSRQREIAKTTLYKYVIVPKVSADEKENHTDTNPFHKRDVNSFNFTSNDHKKIGDIEEEQEETHHEQQQQQQQQQQQAPETKRRTLRNTTNISESGSDRMRSGTLPFIHSPKESSQE</sequence>
<organism evidence="11 13">
    <name type="scientific">Didymodactylos carnosus</name>
    <dbReference type="NCBI Taxonomy" id="1234261"/>
    <lineage>
        <taxon>Eukaryota</taxon>
        <taxon>Metazoa</taxon>
        <taxon>Spiralia</taxon>
        <taxon>Gnathifera</taxon>
        <taxon>Rotifera</taxon>
        <taxon>Eurotatoria</taxon>
        <taxon>Bdelloidea</taxon>
        <taxon>Philodinida</taxon>
        <taxon>Philodinidae</taxon>
        <taxon>Didymodactylos</taxon>
    </lineage>
</organism>
<dbReference type="PANTHER" id="PTHR11893">
    <property type="entry name" value="INNEXIN"/>
    <property type="match status" value="1"/>
</dbReference>
<evidence type="ECO:0000256" key="9">
    <source>
        <dbReference type="RuleBase" id="RU010713"/>
    </source>
</evidence>
<name>A0A8S2DFA7_9BILA</name>
<feature type="compositionally biased region" description="Low complexity" evidence="10">
    <location>
        <begin position="436"/>
        <end position="445"/>
    </location>
</feature>
<dbReference type="GO" id="GO:0034220">
    <property type="term" value="P:monoatomic ion transmembrane transport"/>
    <property type="evidence" value="ECO:0007669"/>
    <property type="project" value="UniProtKB-KW"/>
</dbReference>
<accession>A0A8S2DFA7</accession>
<feature type="transmembrane region" description="Helical" evidence="9">
    <location>
        <begin position="30"/>
        <end position="47"/>
    </location>
</feature>
<dbReference type="EMBL" id="CAJOBA010002901">
    <property type="protein sequence ID" value="CAF3663391.1"/>
    <property type="molecule type" value="Genomic_DNA"/>
</dbReference>
<dbReference type="GO" id="GO:0005243">
    <property type="term" value="F:gap junction channel activity"/>
    <property type="evidence" value="ECO:0007669"/>
    <property type="project" value="TreeGrafter"/>
</dbReference>
<evidence type="ECO:0000256" key="4">
    <source>
        <dbReference type="ARBA" id="ARBA00022692"/>
    </source>
</evidence>
<keyword evidence="7 9" id="KW-0472">Membrane</keyword>
<comment type="caution">
    <text evidence="11">The sequence shown here is derived from an EMBL/GenBank/DDBJ whole genome shotgun (WGS) entry which is preliminary data.</text>
</comment>
<dbReference type="Proteomes" id="UP000677228">
    <property type="component" value="Unassembled WGS sequence"/>
</dbReference>
<gene>
    <name evidence="9" type="primary">inx</name>
    <name evidence="11" type="ORF">OVA965_LOCUS8547</name>
    <name evidence="12" type="ORF">TMI583_LOCUS8543</name>
</gene>
<keyword evidence="3" id="KW-1003">Cell membrane</keyword>
<feature type="transmembrane region" description="Helical" evidence="9">
    <location>
        <begin position="104"/>
        <end position="126"/>
    </location>
</feature>
<dbReference type="GO" id="GO:0005886">
    <property type="term" value="C:plasma membrane"/>
    <property type="evidence" value="ECO:0007669"/>
    <property type="project" value="UniProtKB-SubCell"/>
</dbReference>
<dbReference type="PROSITE" id="PS51013">
    <property type="entry name" value="PANNEXIN"/>
    <property type="match status" value="1"/>
</dbReference>
<dbReference type="EMBL" id="CAJNOK010002900">
    <property type="protein sequence ID" value="CAF0879528.1"/>
    <property type="molecule type" value="Genomic_DNA"/>
</dbReference>
<keyword evidence="8 9" id="KW-0407">Ion channel</keyword>
<evidence type="ECO:0000256" key="10">
    <source>
        <dbReference type="SAM" id="MobiDB-lite"/>
    </source>
</evidence>
<keyword evidence="4 9" id="KW-0812">Transmembrane</keyword>
<keyword evidence="2 9" id="KW-0813">Transport</keyword>
<evidence type="ECO:0000256" key="7">
    <source>
        <dbReference type="ARBA" id="ARBA00023136"/>
    </source>
</evidence>
<keyword evidence="5 9" id="KW-1133">Transmembrane helix</keyword>
<feature type="transmembrane region" description="Helical" evidence="9">
    <location>
        <begin position="208"/>
        <end position="231"/>
    </location>
</feature>
<comment type="subcellular location">
    <subcellularLocation>
        <location evidence="1 9">Cell membrane</location>
        <topology evidence="1 9">Multi-pass membrane protein</topology>
    </subcellularLocation>
</comment>
<evidence type="ECO:0000313" key="11">
    <source>
        <dbReference type="EMBL" id="CAF0879528.1"/>
    </source>
</evidence>
<comment type="function">
    <text evidence="9">Structural component of the gap junctions.</text>
</comment>
<dbReference type="Proteomes" id="UP000682733">
    <property type="component" value="Unassembled WGS sequence"/>
</dbReference>
<dbReference type="AlphaFoldDB" id="A0A8S2DFA7"/>
<evidence type="ECO:0000313" key="12">
    <source>
        <dbReference type="EMBL" id="CAF3663391.1"/>
    </source>
</evidence>
<protein>
    <recommendedName>
        <fullName evidence="9">Innexin</fullName>
    </recommendedName>
</protein>
<keyword evidence="6 9" id="KW-0406">Ion transport</keyword>
<comment type="caution">
    <text evidence="9">Lacks conserved residue(s) required for the propagation of feature annotation.</text>
</comment>
<feature type="compositionally biased region" description="Basic and acidic residues" evidence="10">
    <location>
        <begin position="393"/>
        <end position="408"/>
    </location>
</feature>
<reference evidence="11" key="1">
    <citation type="submission" date="2021-02" db="EMBL/GenBank/DDBJ databases">
        <authorList>
            <person name="Nowell W R."/>
        </authorList>
    </citation>
    <scope>NUCLEOTIDE SEQUENCE</scope>
</reference>
<dbReference type="PANTHER" id="PTHR11893:SF36">
    <property type="entry name" value="INNEXIN-5"/>
    <property type="match status" value="1"/>
</dbReference>
<dbReference type="InterPro" id="IPR000990">
    <property type="entry name" value="Innexin"/>
</dbReference>
<feature type="region of interest" description="Disordered" evidence="10">
    <location>
        <begin position="393"/>
        <end position="485"/>
    </location>
</feature>
<evidence type="ECO:0000256" key="1">
    <source>
        <dbReference type="ARBA" id="ARBA00004651"/>
    </source>
</evidence>
<evidence type="ECO:0000313" key="13">
    <source>
        <dbReference type="Proteomes" id="UP000677228"/>
    </source>
</evidence>